<dbReference type="PANTHER" id="PTHR31195:SF2">
    <property type="entry name" value="GEO02494P1"/>
    <property type="match status" value="1"/>
</dbReference>
<comment type="caution">
    <text evidence="2">The sequence shown here is derived from an EMBL/GenBank/DDBJ whole genome shotgun (WGS) entry which is preliminary data.</text>
</comment>
<dbReference type="AlphaFoldDB" id="A0AAV7K274"/>
<keyword evidence="3" id="KW-1185">Reference proteome</keyword>
<dbReference type="Proteomes" id="UP001165289">
    <property type="component" value="Unassembled WGS sequence"/>
</dbReference>
<dbReference type="EMBL" id="JAKMXF010000221">
    <property type="protein sequence ID" value="KAI6654700.1"/>
    <property type="molecule type" value="Genomic_DNA"/>
</dbReference>
<proteinExistence type="predicted"/>
<feature type="region of interest" description="Disordered" evidence="1">
    <location>
        <begin position="96"/>
        <end position="174"/>
    </location>
</feature>
<evidence type="ECO:0000313" key="3">
    <source>
        <dbReference type="Proteomes" id="UP001165289"/>
    </source>
</evidence>
<evidence type="ECO:0000313" key="2">
    <source>
        <dbReference type="EMBL" id="KAI6654700.1"/>
    </source>
</evidence>
<evidence type="ECO:0000256" key="1">
    <source>
        <dbReference type="SAM" id="MobiDB-lite"/>
    </source>
</evidence>
<gene>
    <name evidence="2" type="ORF">LOD99_2579</name>
</gene>
<name>A0AAV7K274_9METZ</name>
<sequence length="174" mass="19641">MSKKNQISYSEPSQPSFIRAFKQKAGYIEGPTLSDKFEPEGGKPEDEIDPKQELLEMINSNQLSIDESQSCDMTKENLKDVLEGKDLAAIAAEREKKEQEMALKEAAKLPYDEKRDGKIVYRPPPPSSSKKKRASEDDQLEADNNSSKRSKEKQVNKRLLTCIPSDEDESSNDD</sequence>
<feature type="compositionally biased region" description="Acidic residues" evidence="1">
    <location>
        <begin position="165"/>
        <end position="174"/>
    </location>
</feature>
<organism evidence="2 3">
    <name type="scientific">Oopsacas minuta</name>
    <dbReference type="NCBI Taxonomy" id="111878"/>
    <lineage>
        <taxon>Eukaryota</taxon>
        <taxon>Metazoa</taxon>
        <taxon>Porifera</taxon>
        <taxon>Hexactinellida</taxon>
        <taxon>Hexasterophora</taxon>
        <taxon>Lyssacinosida</taxon>
        <taxon>Leucopsacidae</taxon>
        <taxon>Oopsacas</taxon>
    </lineage>
</organism>
<accession>A0AAV7K274</accession>
<reference evidence="2 3" key="1">
    <citation type="journal article" date="2023" name="BMC Biol.">
        <title>The compact genome of the sponge Oopsacas minuta (Hexactinellida) is lacking key metazoan core genes.</title>
        <authorList>
            <person name="Santini S."/>
            <person name="Schenkelaars Q."/>
            <person name="Jourda C."/>
            <person name="Duchesne M."/>
            <person name="Belahbib H."/>
            <person name="Rocher C."/>
            <person name="Selva M."/>
            <person name="Riesgo A."/>
            <person name="Vervoort M."/>
            <person name="Leys S.P."/>
            <person name="Kodjabachian L."/>
            <person name="Le Bivic A."/>
            <person name="Borchiellini C."/>
            <person name="Claverie J.M."/>
            <person name="Renard E."/>
        </authorList>
    </citation>
    <scope>NUCLEOTIDE SEQUENCE [LARGE SCALE GENOMIC DNA]</scope>
    <source>
        <strain evidence="2">SPO-2</strain>
    </source>
</reference>
<protein>
    <recommendedName>
        <fullName evidence="4">DUF4604 domain-containing protein</fullName>
    </recommendedName>
</protein>
<evidence type="ECO:0008006" key="4">
    <source>
        <dbReference type="Google" id="ProtNLM"/>
    </source>
</evidence>
<dbReference type="PANTHER" id="PTHR31195">
    <property type="entry name" value="GEO02494P1"/>
    <property type="match status" value="1"/>
</dbReference>
<dbReference type="InterPro" id="IPR040219">
    <property type="entry name" value="KIAA1143-like"/>
</dbReference>
<feature type="compositionally biased region" description="Basic and acidic residues" evidence="1">
    <location>
        <begin position="96"/>
        <end position="119"/>
    </location>
</feature>